<sequence>MTTLLWLLIIASFILAFVSLVVPVIPGVLMMWLGFLIYHFAIDSTTLSWFFWIVMVIITAFMLISDYVAGSYFVKRYGGSKAGEITALISVIIGSFTFPPFGIILFPLITVFIVELLVVQDMRKAMDASLGSLLGFLASTFAKLVMLMVMTVWFIGDININF</sequence>
<dbReference type="AlphaFoldDB" id="A0A4R6C0J0"/>
<keyword evidence="1" id="KW-0812">Transmembrane</keyword>
<keyword evidence="1" id="KW-0472">Membrane</keyword>
<keyword evidence="3" id="KW-1185">Reference proteome</keyword>
<name>A0A4R6C0J0_9STAP</name>
<dbReference type="OrthoDB" id="9808460at2"/>
<protein>
    <submittedName>
        <fullName evidence="2">DUF456 domain-containing protein</fullName>
    </submittedName>
</protein>
<organism evidence="2 3">
    <name type="scientific">Macrococcus bovicus</name>
    <dbReference type="NCBI Taxonomy" id="69968"/>
    <lineage>
        <taxon>Bacteria</taxon>
        <taxon>Bacillati</taxon>
        <taxon>Bacillota</taxon>
        <taxon>Bacilli</taxon>
        <taxon>Bacillales</taxon>
        <taxon>Staphylococcaceae</taxon>
        <taxon>Macrococcus</taxon>
    </lineage>
</organism>
<dbReference type="PANTHER" id="PTHR39165:SF1">
    <property type="entry name" value="DUF456 DOMAIN-CONTAINING PROTEIN"/>
    <property type="match status" value="1"/>
</dbReference>
<dbReference type="InterPro" id="IPR007403">
    <property type="entry name" value="DUF456"/>
</dbReference>
<dbReference type="Proteomes" id="UP000294843">
    <property type="component" value="Unassembled WGS sequence"/>
</dbReference>
<dbReference type="PANTHER" id="PTHR39165">
    <property type="entry name" value="IG HYPOTHETICAL 17883"/>
    <property type="match status" value="1"/>
</dbReference>
<proteinExistence type="predicted"/>
<dbReference type="Pfam" id="PF04306">
    <property type="entry name" value="DUF456"/>
    <property type="match status" value="1"/>
</dbReference>
<feature type="transmembrane region" description="Helical" evidence="1">
    <location>
        <begin position="85"/>
        <end position="118"/>
    </location>
</feature>
<keyword evidence="1" id="KW-1133">Transmembrane helix</keyword>
<dbReference type="RefSeq" id="WP_133451343.1">
    <property type="nucleotide sequence ID" value="NZ_SCWF01000003.1"/>
</dbReference>
<reference evidence="2 3" key="1">
    <citation type="submission" date="2019-01" db="EMBL/GenBank/DDBJ databases">
        <title>Draft genome sequences of the type strains of six Macrococcus species.</title>
        <authorList>
            <person name="Mazhar S."/>
            <person name="Altermann E."/>
            <person name="Hill C."/>
            <person name="Mcauliffe O."/>
        </authorList>
    </citation>
    <scope>NUCLEOTIDE SEQUENCE [LARGE SCALE GENOMIC DNA]</scope>
    <source>
        <strain evidence="2 3">ATCC 51825</strain>
    </source>
</reference>
<evidence type="ECO:0000256" key="1">
    <source>
        <dbReference type="SAM" id="Phobius"/>
    </source>
</evidence>
<feature type="transmembrane region" description="Helical" evidence="1">
    <location>
        <begin position="130"/>
        <end position="155"/>
    </location>
</feature>
<accession>A0A4R6C0J0</accession>
<evidence type="ECO:0000313" key="3">
    <source>
        <dbReference type="Proteomes" id="UP000294843"/>
    </source>
</evidence>
<comment type="caution">
    <text evidence="2">The sequence shown here is derived from an EMBL/GenBank/DDBJ whole genome shotgun (WGS) entry which is preliminary data.</text>
</comment>
<feature type="transmembrane region" description="Helical" evidence="1">
    <location>
        <begin position="6"/>
        <end position="37"/>
    </location>
</feature>
<evidence type="ECO:0000313" key="2">
    <source>
        <dbReference type="EMBL" id="TDM14614.1"/>
    </source>
</evidence>
<feature type="transmembrane region" description="Helical" evidence="1">
    <location>
        <begin position="49"/>
        <end position="73"/>
    </location>
</feature>
<dbReference type="EMBL" id="SCWF01000003">
    <property type="protein sequence ID" value="TDM14614.1"/>
    <property type="molecule type" value="Genomic_DNA"/>
</dbReference>
<gene>
    <name evidence="2" type="ORF">ERX55_04145</name>
</gene>